<accession>A0A1Y5XS09</accession>
<gene>
    <name evidence="2" type="ORF">SAMN05661093_05055</name>
</gene>
<sequence length="78" mass="8620">MTASKRKHRDRTKRNGDHRFTVRGVRRDPVDIGKLSKALIGLAMAEAEREAQAEHTAKASRSKDTSKENARPGGEAHA</sequence>
<dbReference type="AlphaFoldDB" id="A0A1Y5XS09"/>
<dbReference type="RefSeq" id="WP_143446562.1">
    <property type="nucleotide sequence ID" value="NZ_FWXV01000004.1"/>
</dbReference>
<feature type="region of interest" description="Disordered" evidence="1">
    <location>
        <begin position="46"/>
        <end position="78"/>
    </location>
</feature>
<proteinExistence type="predicted"/>
<dbReference type="OrthoDB" id="4571197at2"/>
<evidence type="ECO:0000313" key="2">
    <source>
        <dbReference type="EMBL" id="SMD14476.1"/>
    </source>
</evidence>
<evidence type="ECO:0000313" key="3">
    <source>
        <dbReference type="Proteomes" id="UP000192674"/>
    </source>
</evidence>
<organism evidence="2 3">
    <name type="scientific">Kibdelosporangium aridum</name>
    <dbReference type="NCBI Taxonomy" id="2030"/>
    <lineage>
        <taxon>Bacteria</taxon>
        <taxon>Bacillati</taxon>
        <taxon>Actinomycetota</taxon>
        <taxon>Actinomycetes</taxon>
        <taxon>Pseudonocardiales</taxon>
        <taxon>Pseudonocardiaceae</taxon>
        <taxon>Kibdelosporangium</taxon>
    </lineage>
</organism>
<dbReference type="EMBL" id="FWXV01000004">
    <property type="protein sequence ID" value="SMD14476.1"/>
    <property type="molecule type" value="Genomic_DNA"/>
</dbReference>
<name>A0A1Y5XS09_KIBAR</name>
<evidence type="ECO:0000256" key="1">
    <source>
        <dbReference type="SAM" id="MobiDB-lite"/>
    </source>
</evidence>
<feature type="compositionally biased region" description="Basic and acidic residues" evidence="1">
    <location>
        <begin position="13"/>
        <end position="22"/>
    </location>
</feature>
<feature type="region of interest" description="Disordered" evidence="1">
    <location>
        <begin position="1"/>
        <end position="22"/>
    </location>
</feature>
<protein>
    <submittedName>
        <fullName evidence="2">Uncharacterized protein</fullName>
    </submittedName>
</protein>
<reference evidence="2 3" key="1">
    <citation type="submission" date="2017-04" db="EMBL/GenBank/DDBJ databases">
        <authorList>
            <person name="Afonso C.L."/>
            <person name="Miller P.J."/>
            <person name="Scott M.A."/>
            <person name="Spackman E."/>
            <person name="Goraichik I."/>
            <person name="Dimitrov K.M."/>
            <person name="Suarez D.L."/>
            <person name="Swayne D.E."/>
        </authorList>
    </citation>
    <scope>NUCLEOTIDE SEQUENCE [LARGE SCALE GENOMIC DNA]</scope>
    <source>
        <strain evidence="2 3">DSM 43828</strain>
    </source>
</reference>
<dbReference type="Proteomes" id="UP000192674">
    <property type="component" value="Unassembled WGS sequence"/>
</dbReference>
<keyword evidence="3" id="KW-1185">Reference proteome</keyword>
<feature type="compositionally biased region" description="Basic residues" evidence="1">
    <location>
        <begin position="1"/>
        <end position="12"/>
    </location>
</feature>